<evidence type="ECO:0000313" key="5">
    <source>
        <dbReference type="EMBL" id="TCT01404.1"/>
    </source>
</evidence>
<protein>
    <submittedName>
        <fullName evidence="5">DNA-binding winged helix-turn-helix (WHTH) protein</fullName>
    </submittedName>
</protein>
<dbReference type="Pfam" id="PF00486">
    <property type="entry name" value="Trans_reg_C"/>
    <property type="match status" value="1"/>
</dbReference>
<dbReference type="Gene3D" id="1.25.40.10">
    <property type="entry name" value="Tetratricopeptide repeat domain"/>
    <property type="match status" value="2"/>
</dbReference>
<dbReference type="SMART" id="SM00862">
    <property type="entry name" value="Trans_reg_C"/>
    <property type="match status" value="1"/>
</dbReference>
<dbReference type="GO" id="GO:0006355">
    <property type="term" value="P:regulation of DNA-templated transcription"/>
    <property type="evidence" value="ECO:0007669"/>
    <property type="project" value="InterPro"/>
</dbReference>
<dbReference type="CDD" id="cd00383">
    <property type="entry name" value="trans_reg_C"/>
    <property type="match status" value="1"/>
</dbReference>
<dbReference type="InterPro" id="IPR016032">
    <property type="entry name" value="Sig_transdc_resp-reg_C-effctor"/>
</dbReference>
<gene>
    <name evidence="5" type="ORF">EDC25_101271</name>
</gene>
<feature type="region of interest" description="Disordered" evidence="3">
    <location>
        <begin position="128"/>
        <end position="158"/>
    </location>
</feature>
<dbReference type="GO" id="GO:0003677">
    <property type="term" value="F:DNA binding"/>
    <property type="evidence" value="ECO:0007669"/>
    <property type="project" value="UniProtKB-UniRule"/>
</dbReference>
<dbReference type="SUPFAM" id="SSF46894">
    <property type="entry name" value="C-terminal effector domain of the bipartite response regulators"/>
    <property type="match status" value="1"/>
</dbReference>
<dbReference type="PROSITE" id="PS51755">
    <property type="entry name" value="OMPR_PHOB"/>
    <property type="match status" value="1"/>
</dbReference>
<feature type="domain" description="OmpR/PhoB-type" evidence="4">
    <location>
        <begin position="13"/>
        <end position="109"/>
    </location>
</feature>
<dbReference type="InterPro" id="IPR001867">
    <property type="entry name" value="OmpR/PhoB-type_DNA-bd"/>
</dbReference>
<evidence type="ECO:0000256" key="2">
    <source>
        <dbReference type="PROSITE-ProRule" id="PRU01091"/>
    </source>
</evidence>
<dbReference type="SUPFAM" id="SSF48452">
    <property type="entry name" value="TPR-like"/>
    <property type="match status" value="1"/>
</dbReference>
<dbReference type="GO" id="GO:0000160">
    <property type="term" value="P:phosphorelay signal transduction system"/>
    <property type="evidence" value="ECO:0007669"/>
    <property type="project" value="InterPro"/>
</dbReference>
<dbReference type="AlphaFoldDB" id="A0A4R3LM89"/>
<feature type="compositionally biased region" description="Polar residues" evidence="3">
    <location>
        <begin position="138"/>
        <end position="155"/>
    </location>
</feature>
<dbReference type="Proteomes" id="UP000294599">
    <property type="component" value="Unassembled WGS sequence"/>
</dbReference>
<evidence type="ECO:0000259" key="4">
    <source>
        <dbReference type="PROSITE" id="PS51755"/>
    </source>
</evidence>
<dbReference type="EMBL" id="SMAF01000001">
    <property type="protein sequence ID" value="TCT01404.1"/>
    <property type="molecule type" value="Genomic_DNA"/>
</dbReference>
<dbReference type="Pfam" id="PF14559">
    <property type="entry name" value="TPR_19"/>
    <property type="match status" value="1"/>
</dbReference>
<keyword evidence="6" id="KW-1185">Reference proteome</keyword>
<reference evidence="5 6" key="1">
    <citation type="submission" date="2019-03" db="EMBL/GenBank/DDBJ databases">
        <title>Genomic Encyclopedia of Type Strains, Phase IV (KMG-IV): sequencing the most valuable type-strain genomes for metagenomic binning, comparative biology and taxonomic classification.</title>
        <authorList>
            <person name="Goeker M."/>
        </authorList>
    </citation>
    <scope>NUCLEOTIDE SEQUENCE [LARGE SCALE GENOMIC DNA]</scope>
    <source>
        <strain evidence="5 6">DSM 21944</strain>
    </source>
</reference>
<proteinExistence type="predicted"/>
<dbReference type="Gene3D" id="1.10.10.10">
    <property type="entry name" value="Winged helix-like DNA-binding domain superfamily/Winged helix DNA-binding domain"/>
    <property type="match status" value="1"/>
</dbReference>
<organism evidence="5 6">
    <name type="scientific">Pseudofulvimonas gallinarii</name>
    <dbReference type="NCBI Taxonomy" id="634155"/>
    <lineage>
        <taxon>Bacteria</taxon>
        <taxon>Pseudomonadati</taxon>
        <taxon>Pseudomonadota</taxon>
        <taxon>Gammaproteobacteria</taxon>
        <taxon>Lysobacterales</taxon>
        <taxon>Rhodanobacteraceae</taxon>
        <taxon>Pseudofulvimonas</taxon>
    </lineage>
</organism>
<comment type="caution">
    <text evidence="5">The sequence shown here is derived from an EMBL/GenBank/DDBJ whole genome shotgun (WGS) entry which is preliminary data.</text>
</comment>
<name>A0A4R3LM89_9GAMM</name>
<dbReference type="InterPro" id="IPR011990">
    <property type="entry name" value="TPR-like_helical_dom_sf"/>
</dbReference>
<dbReference type="InterPro" id="IPR036388">
    <property type="entry name" value="WH-like_DNA-bd_sf"/>
</dbReference>
<evidence type="ECO:0000256" key="1">
    <source>
        <dbReference type="ARBA" id="ARBA00023125"/>
    </source>
</evidence>
<keyword evidence="1 2" id="KW-0238">DNA-binding</keyword>
<sequence length="936" mass="101535">MTCDLQMPWPATAKQLRVGDIRLDLRYRRVERDGECIELPQRMFDLLLLFVAEPHHLHGRADLFRRIWPGVIVEDGNLSQSVWMLRKALGESRRGWLRTVSKRGYVFEPPCAVEPVAEEECIPSVASAAEGVPGGEPATSTRPESLSSTGRSATRSVGRRRGTGFAAAAALVLAVTALVSLGSRLAAPSSPLAVSLIVLADPADGTGAVPAGLLEAWLSWQLTMLPDIQLLSSAHLAADRDKQEGTRLVTLSAGPVDAGPHHLYVQASIQGGQAVRAEGPVGQMAFLVDQVAGQVRDLLVPERAGQSWPALAVSAEVAERFLGLRRTRMARQWAQASEIGNALLQDAPDFGLAWYEIAQVEQMLGRTQPAQAALDRTRALLSPLPKDIGWLIEAQWLALGTDHDAAVVAFSELARAYPHQPYFSLELARAYIRAGQYREALAILTPDVWTRQPVSVRISQLLVRADAEQAMGDGAAARISALQADAIAERAGWPHERGWATLLLAQSHALEQRDPTDMSLFDQAAAYFELAGDELHALRSRLLAATFSADGGPGSDEQLDLLLARANDVGHPRLAMHALRTVAYRHYRDGRLEAYRRRLGEAEDLARSTEDQHALALFEVDRVNEDIMSGDLRRAGRRLDRVRRAGGMQGDAGQWLDYFDAYLAYREGRFDDALRRLEALGGSDVVAAVPADLQHCLRGAVAITRGDPKQAREDYGRCAASPVPIVRLVGETGLAQVDVQDGEFDAARVRLGSVLERVPGLDSVPDRWLVECEAAGALLRAGDHDGAARLYRALVASLDGSGYRLLESDALIGMAELAVLDGDWDGAGRYIAEAEAKRQASDWLLDSRLALVRVVHAEAVGEHNAAAGHLHRLDRQARRLGDDIVLDVGHDLFHALAVDHECAGERGEAVVADAGRTPHWLLTALPLRLADAVPGG</sequence>
<dbReference type="RefSeq" id="WP_164483957.1">
    <property type="nucleotide sequence ID" value="NZ_JBHLWF010000005.1"/>
</dbReference>
<evidence type="ECO:0000313" key="6">
    <source>
        <dbReference type="Proteomes" id="UP000294599"/>
    </source>
</evidence>
<evidence type="ECO:0000256" key="3">
    <source>
        <dbReference type="SAM" id="MobiDB-lite"/>
    </source>
</evidence>
<feature type="DNA-binding region" description="OmpR/PhoB-type" evidence="2">
    <location>
        <begin position="13"/>
        <end position="109"/>
    </location>
</feature>
<accession>A0A4R3LM89</accession>